<protein>
    <submittedName>
        <fullName evidence="2">Uncharacterized protein</fullName>
    </submittedName>
</protein>
<organism evidence="2 4">
    <name type="scientific">Natrialba magadii (strain ATCC 43099 / DSM 3394 / CCM 3739 / CIP 104546 / IAM 13178 / JCM 8861 / NBRC 102185 / NCIMB 2190 / MS3)</name>
    <name type="common">Natronobacterium magadii</name>
    <dbReference type="NCBI Taxonomy" id="547559"/>
    <lineage>
        <taxon>Archaea</taxon>
        <taxon>Methanobacteriati</taxon>
        <taxon>Methanobacteriota</taxon>
        <taxon>Stenosarchaea group</taxon>
        <taxon>Halobacteria</taxon>
        <taxon>Halobacteriales</taxon>
        <taxon>Natrialbaceae</taxon>
        <taxon>Natrialba</taxon>
    </lineage>
</organism>
<name>D3T295_NATMM</name>
<reference evidence="3 5" key="3">
    <citation type="journal article" date="2014" name="PLoS Genet.">
        <title>Phylogenetically driven sequencing of extremely halophilic archaea reveals strategies for static and dynamic osmo-response.</title>
        <authorList>
            <person name="Becker E.A."/>
            <person name="Seitzer P.M."/>
            <person name="Tritt A."/>
            <person name="Larsen D."/>
            <person name="Krusor M."/>
            <person name="Yao A.I."/>
            <person name="Wu D."/>
            <person name="Madern D."/>
            <person name="Eisen J.A."/>
            <person name="Darling A.E."/>
            <person name="Facciotti M.T."/>
        </authorList>
    </citation>
    <scope>NUCLEOTIDE SEQUENCE [LARGE SCALE GENOMIC DNA]</scope>
    <source>
        <strain evidence="5">ATCC 43099 / DSM 3394 / CCM 3739 / CIP 104546 / IAM 13178 / JCM 8861 / NBRC 102185 / NCIMB 2190 / MS3</strain>
        <strain evidence="3">MS-3</strain>
    </source>
</reference>
<feature type="region of interest" description="Disordered" evidence="1">
    <location>
        <begin position="1"/>
        <end position="24"/>
    </location>
</feature>
<evidence type="ECO:0000313" key="4">
    <source>
        <dbReference type="Proteomes" id="UP000001879"/>
    </source>
</evidence>
<reference evidence="4" key="1">
    <citation type="submission" date="2010-02" db="EMBL/GenBank/DDBJ databases">
        <title>Complete sequence of plasmid 2 of Natrialba magadii ATCC 43099.</title>
        <authorList>
            <consortium name="US DOE Joint Genome Institute"/>
            <person name="Lucas S."/>
            <person name="Copeland A."/>
            <person name="Lapidus A."/>
            <person name="Cheng J.-F."/>
            <person name="Bruce D."/>
            <person name="Goodwin L."/>
            <person name="Pitluck S."/>
            <person name="Davenport K."/>
            <person name="Saunders E."/>
            <person name="Detter J.C."/>
            <person name="Han C."/>
            <person name="Tapia R."/>
            <person name="Land M."/>
            <person name="Hauser L."/>
            <person name="Kyrpides N."/>
            <person name="Mikhailova N."/>
            <person name="De Castro R.E."/>
            <person name="Maupin-Furlow J.A."/>
            <person name="Woyke T."/>
        </authorList>
    </citation>
    <scope>NUCLEOTIDE SEQUENCE [LARGE SCALE GENOMIC DNA]</scope>
    <source>
        <strain evidence="4">ATCC 43099 / DSM 3394 / CCM 3739 / CIP 104546 / IAM 13178 / JCM 8861 / NBRC 102185 / NCIMB 2190 / MS3</strain>
        <plasmid evidence="4">pNMAG02</plasmid>
    </source>
</reference>
<dbReference type="Proteomes" id="UP000011543">
    <property type="component" value="Unassembled WGS sequence"/>
</dbReference>
<dbReference type="eggNOG" id="arCOG10188">
    <property type="taxonomic scope" value="Archaea"/>
</dbReference>
<dbReference type="Proteomes" id="UP000001879">
    <property type="component" value="Plasmid pNMAG02"/>
</dbReference>
<accession>D3T295</accession>
<dbReference type="AlphaFoldDB" id="D3T295"/>
<evidence type="ECO:0000313" key="2">
    <source>
        <dbReference type="EMBL" id="ADD07704.1"/>
    </source>
</evidence>
<evidence type="ECO:0000313" key="5">
    <source>
        <dbReference type="Proteomes" id="UP000011543"/>
    </source>
</evidence>
<dbReference type="PATRIC" id="fig|547559.17.peg.2984"/>
<dbReference type="HOGENOM" id="CLU_2519855_0_0_2"/>
<sequence>MGGSPDGPLNTTSNDQSSQSDDDPRAVATILSSFRSEPTVWIPFLVAGCLLWLVDVLRERDSLPVQPSGSASTLEITYSLYPVA</sequence>
<keyword evidence="4" id="KW-1185">Reference proteome</keyword>
<evidence type="ECO:0000313" key="3">
    <source>
        <dbReference type="EMBL" id="ELY26516.1"/>
    </source>
</evidence>
<dbReference type="EMBL" id="AOHS01000051">
    <property type="protein sequence ID" value="ELY26516.1"/>
    <property type="molecule type" value="Genomic_DNA"/>
</dbReference>
<dbReference type="KEGG" id="nmg:Nmag_4196"/>
<keyword evidence="2" id="KW-0614">Plasmid</keyword>
<reference evidence="2 4" key="2">
    <citation type="journal article" date="2012" name="BMC Genomics">
        <title>A comparative genomics perspective on the genetic content of the alkaliphilic haloarchaeon Natrialba magadii ATCC 43099T.</title>
        <authorList>
            <person name="Siddaramappa S."/>
            <person name="Challacombe J.F."/>
            <person name="Decastro R.E."/>
            <person name="Pfeiffer F."/>
            <person name="Sastre D.E."/>
            <person name="Gimenez M.I."/>
            <person name="Paggi R.A."/>
            <person name="Detter J.C."/>
            <person name="Davenport K.W."/>
            <person name="Goodwin L.A."/>
            <person name="Kyrpides N."/>
            <person name="Tapia R."/>
            <person name="Pitluck S."/>
            <person name="Lucas S."/>
            <person name="Woyke T."/>
            <person name="Maupin-Furlow J.A."/>
        </authorList>
    </citation>
    <scope>NUCLEOTIDE SEQUENCE [LARGE SCALE GENOMIC DNA]</scope>
    <source>
        <strain evidence="2">ATCC 43099</strain>
        <strain evidence="4">ATCC 43099 / DSM 3394 / CCM 3739 / CIP 104546 / IAM 13178 / JCM 8861 / NBRC 102185 / NCIMB 2190 / MS3</strain>
    </source>
</reference>
<feature type="compositionally biased region" description="Low complexity" evidence="1">
    <location>
        <begin position="10"/>
        <end position="19"/>
    </location>
</feature>
<geneLocation type="plasmid" evidence="2 4">
    <name>pNMAG02</name>
</geneLocation>
<proteinExistence type="predicted"/>
<gene>
    <name evidence="2" type="ordered locus">Nmag_4196</name>
    <name evidence="3" type="ORF">C500_15175</name>
</gene>
<evidence type="ECO:0000256" key="1">
    <source>
        <dbReference type="SAM" id="MobiDB-lite"/>
    </source>
</evidence>
<dbReference type="PaxDb" id="547559-Nmag_4196"/>
<reference evidence="2" key="4">
    <citation type="submission" date="2016-09" db="EMBL/GenBank/DDBJ databases">
        <authorList>
            <person name="Pfeiffer F."/>
        </authorList>
    </citation>
    <scope>NUCLEOTIDE SEQUENCE</scope>
    <source>
        <strain evidence="2">ATCC 43099</strain>
        <plasmid evidence="2">pNMAG02</plasmid>
    </source>
</reference>
<dbReference type="EMBL" id="CP001934">
    <property type="protein sequence ID" value="ADD07704.1"/>
    <property type="molecule type" value="Genomic_DNA"/>
</dbReference>